<sequence length="375" mass="40967">MVDAINRCPGCGAEFQTDNPDGGGYIPSNKTPDGKLVCRRCFQMRHYGVLKKASIKDKVIKEDILSQVKRCSAVFLVVDIGQFEISCEALNWAVEMDKPVFVLVNKCDVLKKWVTPDQISRWVSDRLKLDPKRIIPISAKDRRAMADLRHRIEDTFSPGEAILLLGTTNVGKSTLLSGLICSDTPTVSRLPGTTLGVVEGKGKSGRVLYVDAPGLKESNPWLSRMCPECLVALIPQKGFSNFVFTLKTGQVIALGGLGWLRLDSCGDRGWVKVEVFVPEGVTVHATNSDKFKSLCDPFREDIMSPPCPSCWSSLDGPSYTSHPVSIHVNQDLVIPGCGWIALRSGNFSGTLSLPEGVDPVVRPSLIPSEAVRKKA</sequence>
<dbReference type="STRING" id="561720.SAMN06275492_10164"/>
<name>A0A1X7I535_9BACT</name>
<feature type="domain" description="NOA1/YqeH-like C-terminal" evidence="2">
    <location>
        <begin position="275"/>
        <end position="365"/>
    </location>
</feature>
<dbReference type="EMBL" id="FXBB01000001">
    <property type="protein sequence ID" value="SMG08857.1"/>
    <property type="molecule type" value="Genomic_DNA"/>
</dbReference>
<keyword evidence="4" id="KW-1185">Reference proteome</keyword>
<dbReference type="Pfam" id="PF01926">
    <property type="entry name" value="MMR_HSR1"/>
    <property type="match status" value="1"/>
</dbReference>
<dbReference type="AlphaFoldDB" id="A0A1X7I535"/>
<dbReference type="PANTHER" id="PTHR46434">
    <property type="entry name" value="GENETIC INTERACTOR OF PROHIBITINS 3, MITOCHONDRIAL"/>
    <property type="match status" value="1"/>
</dbReference>
<evidence type="ECO:0000313" key="3">
    <source>
        <dbReference type="EMBL" id="SMG08857.1"/>
    </source>
</evidence>
<feature type="domain" description="G" evidence="1">
    <location>
        <begin position="162"/>
        <end position="216"/>
    </location>
</feature>
<dbReference type="SUPFAM" id="SSF52540">
    <property type="entry name" value="P-loop containing nucleoside triphosphate hydrolases"/>
    <property type="match status" value="1"/>
</dbReference>
<evidence type="ECO:0000259" key="1">
    <source>
        <dbReference type="Pfam" id="PF01926"/>
    </source>
</evidence>
<dbReference type="InterPro" id="IPR006073">
    <property type="entry name" value="GTP-bd"/>
</dbReference>
<organism evidence="3 4">
    <name type="scientific">Dethiosulfovibrio salsuginis</name>
    <dbReference type="NCBI Taxonomy" id="561720"/>
    <lineage>
        <taxon>Bacteria</taxon>
        <taxon>Thermotogati</taxon>
        <taxon>Synergistota</taxon>
        <taxon>Synergistia</taxon>
        <taxon>Synergistales</taxon>
        <taxon>Dethiosulfovibrionaceae</taxon>
        <taxon>Dethiosulfovibrio</taxon>
    </lineage>
</organism>
<evidence type="ECO:0000313" key="4">
    <source>
        <dbReference type="Proteomes" id="UP000193355"/>
    </source>
</evidence>
<accession>A0A1X7I535</accession>
<gene>
    <name evidence="3" type="ORF">SAMN06275492_10164</name>
</gene>
<protein>
    <submittedName>
        <fullName evidence="3">Uncharacterized protein</fullName>
    </submittedName>
</protein>
<dbReference type="InterPro" id="IPR048422">
    <property type="entry name" value="NOA1/YqeH-like_C"/>
</dbReference>
<dbReference type="GO" id="GO:0005525">
    <property type="term" value="F:GTP binding"/>
    <property type="evidence" value="ECO:0007669"/>
    <property type="project" value="InterPro"/>
</dbReference>
<dbReference type="Pfam" id="PF21516">
    <property type="entry name" value="YqeH-like_C"/>
    <property type="match status" value="1"/>
</dbReference>
<dbReference type="InterPro" id="IPR050896">
    <property type="entry name" value="Mito_lipid_metab_GTPase"/>
</dbReference>
<dbReference type="PANTHER" id="PTHR46434:SF1">
    <property type="entry name" value="GENETIC INTERACTOR OF PROHIBITINS 3, MITOCHONDRIAL"/>
    <property type="match status" value="1"/>
</dbReference>
<dbReference type="Proteomes" id="UP000193355">
    <property type="component" value="Unassembled WGS sequence"/>
</dbReference>
<evidence type="ECO:0000259" key="2">
    <source>
        <dbReference type="Pfam" id="PF21516"/>
    </source>
</evidence>
<proteinExistence type="predicted"/>
<dbReference type="Gene3D" id="3.40.50.300">
    <property type="entry name" value="P-loop containing nucleotide triphosphate hydrolases"/>
    <property type="match status" value="1"/>
</dbReference>
<reference evidence="4" key="1">
    <citation type="submission" date="2017-04" db="EMBL/GenBank/DDBJ databases">
        <authorList>
            <person name="Varghese N."/>
            <person name="Submissions S."/>
        </authorList>
    </citation>
    <scope>NUCLEOTIDE SEQUENCE [LARGE SCALE GENOMIC DNA]</scope>
    <source>
        <strain evidence="4">USBA 82</strain>
    </source>
</reference>
<dbReference type="InterPro" id="IPR027417">
    <property type="entry name" value="P-loop_NTPase"/>
</dbReference>